<dbReference type="eggNOG" id="COG0596">
    <property type="taxonomic scope" value="Bacteria"/>
</dbReference>
<dbReference type="Gene3D" id="3.40.50.1820">
    <property type="entry name" value="alpha/beta hydrolase"/>
    <property type="match status" value="1"/>
</dbReference>
<reference evidence="1 2" key="1">
    <citation type="submission" date="2014-08" db="EMBL/GenBank/DDBJ databases">
        <title>Whole genome shotgun sequence of Rhizobium rubi NBRC 13261.</title>
        <authorList>
            <person name="Katano-Makiyama Y."/>
            <person name="Hosoyama A."/>
            <person name="Hashimoto M."/>
            <person name="Hosoyama Y."/>
            <person name="Noguchi M."/>
            <person name="Tsuchikane K."/>
            <person name="Uohara A."/>
            <person name="Ohji S."/>
            <person name="Ichikawa N."/>
            <person name="Kimura A."/>
            <person name="Yamazoe A."/>
            <person name="Fujita N."/>
        </authorList>
    </citation>
    <scope>NUCLEOTIDE SEQUENCE [LARGE SCALE GENOMIC DNA]</scope>
    <source>
        <strain evidence="1 2">NBRC 13261</strain>
    </source>
</reference>
<dbReference type="EMBL" id="BBJU01000028">
    <property type="protein sequence ID" value="GAK72869.1"/>
    <property type="molecule type" value="Genomic_DNA"/>
</dbReference>
<proteinExistence type="predicted"/>
<dbReference type="Proteomes" id="UP000028701">
    <property type="component" value="Unassembled WGS sequence"/>
</dbReference>
<dbReference type="SUPFAM" id="SSF53474">
    <property type="entry name" value="alpha/beta-Hydrolases"/>
    <property type="match status" value="1"/>
</dbReference>
<evidence type="ECO:0008006" key="3">
    <source>
        <dbReference type="Google" id="ProtNLM"/>
    </source>
</evidence>
<dbReference type="AlphaFoldDB" id="A0A081D1S3"/>
<accession>A0A081D1S3</accession>
<comment type="caution">
    <text evidence="1">The sequence shown here is derived from an EMBL/GenBank/DDBJ whole genome shotgun (WGS) entry which is preliminary data.</text>
</comment>
<gene>
    <name evidence="1" type="ORF">RRU01S_28_01140</name>
</gene>
<sequence length="85" mass="9258">MSQTILLKRVSAGVLDVAYYEAGPSDGIPTILLHGFPYDAHAYDEVVTNLAGAGHHCIIPFLRGYGPTRFLLQETPRSGEQARIC</sequence>
<evidence type="ECO:0000313" key="1">
    <source>
        <dbReference type="EMBL" id="GAK72869.1"/>
    </source>
</evidence>
<evidence type="ECO:0000313" key="2">
    <source>
        <dbReference type="Proteomes" id="UP000028701"/>
    </source>
</evidence>
<organism evidence="1 2">
    <name type="scientific">Agrobacterium rubi TR3 = NBRC 13261</name>
    <dbReference type="NCBI Taxonomy" id="1368415"/>
    <lineage>
        <taxon>Bacteria</taxon>
        <taxon>Pseudomonadati</taxon>
        <taxon>Pseudomonadota</taxon>
        <taxon>Alphaproteobacteria</taxon>
        <taxon>Hyphomicrobiales</taxon>
        <taxon>Rhizobiaceae</taxon>
        <taxon>Rhizobium/Agrobacterium group</taxon>
        <taxon>Agrobacterium</taxon>
    </lineage>
</organism>
<dbReference type="InterPro" id="IPR029058">
    <property type="entry name" value="AB_hydrolase_fold"/>
</dbReference>
<name>A0A081D1S3_9HYPH</name>
<dbReference type="RefSeq" id="WP_327787161.1">
    <property type="nucleotide sequence ID" value="NZ_BBJU01000028.1"/>
</dbReference>
<protein>
    <recommendedName>
        <fullName evidence="3">Alpha/beta hydrolase</fullName>
    </recommendedName>
</protein>